<proteinExistence type="predicted"/>
<dbReference type="EMBL" id="JNVN01003021">
    <property type="protein sequence ID" value="KHJ31292.1"/>
    <property type="molecule type" value="Genomic_DNA"/>
</dbReference>
<dbReference type="AlphaFoldDB" id="A0A0B1NY76"/>
<sequence>MNVKKELKKVRWEVRSIFMAQNGNLLQNVNLSRSYVNNPQSQVQQTEEIKSRIGLQRRLSAPKNVNNFAHTTQATTSREILTVAQVAINERGDITGLTSSKTTAEAMIASFDVEVELTQTALRVDSHIQDVTTNYQWISLKVKAVELGRYFPEGGLNQIKETVAADPPAGRMVVWYTIRALLPSRVRVAWAPNPLEI</sequence>
<dbReference type="Proteomes" id="UP000030854">
    <property type="component" value="Unassembled WGS sequence"/>
</dbReference>
<protein>
    <submittedName>
        <fullName evidence="1">Uncharacterized protein</fullName>
    </submittedName>
</protein>
<keyword evidence="2" id="KW-1185">Reference proteome</keyword>
<gene>
    <name evidence="1" type="ORF">EV44_g3293</name>
</gene>
<name>A0A0B1NY76_UNCNE</name>
<dbReference type="HOGENOM" id="CLU_1385098_0_0_1"/>
<evidence type="ECO:0000313" key="2">
    <source>
        <dbReference type="Proteomes" id="UP000030854"/>
    </source>
</evidence>
<reference evidence="1 2" key="1">
    <citation type="journal article" date="2014" name="BMC Genomics">
        <title>Adaptive genomic structural variation in the grape powdery mildew pathogen, Erysiphe necator.</title>
        <authorList>
            <person name="Jones L."/>
            <person name="Riaz S."/>
            <person name="Morales-Cruz A."/>
            <person name="Amrine K.C."/>
            <person name="McGuire B."/>
            <person name="Gubler W.D."/>
            <person name="Walker M.A."/>
            <person name="Cantu D."/>
        </authorList>
    </citation>
    <scope>NUCLEOTIDE SEQUENCE [LARGE SCALE GENOMIC DNA]</scope>
    <source>
        <strain evidence="2">c</strain>
    </source>
</reference>
<comment type="caution">
    <text evidence="1">The sequence shown here is derived from an EMBL/GenBank/DDBJ whole genome shotgun (WGS) entry which is preliminary data.</text>
</comment>
<organism evidence="1 2">
    <name type="scientific">Uncinula necator</name>
    <name type="common">Grape powdery mildew</name>
    <dbReference type="NCBI Taxonomy" id="52586"/>
    <lineage>
        <taxon>Eukaryota</taxon>
        <taxon>Fungi</taxon>
        <taxon>Dikarya</taxon>
        <taxon>Ascomycota</taxon>
        <taxon>Pezizomycotina</taxon>
        <taxon>Leotiomycetes</taxon>
        <taxon>Erysiphales</taxon>
        <taxon>Erysiphaceae</taxon>
        <taxon>Erysiphe</taxon>
    </lineage>
</organism>
<accession>A0A0B1NY76</accession>
<evidence type="ECO:0000313" key="1">
    <source>
        <dbReference type="EMBL" id="KHJ31292.1"/>
    </source>
</evidence>